<sequence length="42" mass="4641">MGEHSNLDSVFSVASMCDCFLGSGECNFESDQVAFFPLAERY</sequence>
<dbReference type="AlphaFoldDB" id="A0A0E9QLB8"/>
<reference evidence="1" key="2">
    <citation type="journal article" date="2015" name="Fish Shellfish Immunol.">
        <title>Early steps in the European eel (Anguilla anguilla)-Vibrio vulnificus interaction in the gills: Role of the RtxA13 toxin.</title>
        <authorList>
            <person name="Callol A."/>
            <person name="Pajuelo D."/>
            <person name="Ebbesson L."/>
            <person name="Teles M."/>
            <person name="MacKenzie S."/>
            <person name="Amaro C."/>
        </authorList>
    </citation>
    <scope>NUCLEOTIDE SEQUENCE</scope>
</reference>
<name>A0A0E9QLB8_ANGAN</name>
<accession>A0A0E9QLB8</accession>
<organism evidence="1">
    <name type="scientific">Anguilla anguilla</name>
    <name type="common">European freshwater eel</name>
    <name type="synonym">Muraena anguilla</name>
    <dbReference type="NCBI Taxonomy" id="7936"/>
    <lineage>
        <taxon>Eukaryota</taxon>
        <taxon>Metazoa</taxon>
        <taxon>Chordata</taxon>
        <taxon>Craniata</taxon>
        <taxon>Vertebrata</taxon>
        <taxon>Euteleostomi</taxon>
        <taxon>Actinopterygii</taxon>
        <taxon>Neopterygii</taxon>
        <taxon>Teleostei</taxon>
        <taxon>Anguilliformes</taxon>
        <taxon>Anguillidae</taxon>
        <taxon>Anguilla</taxon>
    </lineage>
</organism>
<reference evidence="1" key="1">
    <citation type="submission" date="2014-11" db="EMBL/GenBank/DDBJ databases">
        <authorList>
            <person name="Amaro Gonzalez C."/>
        </authorList>
    </citation>
    <scope>NUCLEOTIDE SEQUENCE</scope>
</reference>
<protein>
    <submittedName>
        <fullName evidence="1">Uncharacterized protein</fullName>
    </submittedName>
</protein>
<dbReference type="EMBL" id="GBXM01090968">
    <property type="protein sequence ID" value="JAH17609.1"/>
    <property type="molecule type" value="Transcribed_RNA"/>
</dbReference>
<evidence type="ECO:0000313" key="1">
    <source>
        <dbReference type="EMBL" id="JAH17609.1"/>
    </source>
</evidence>
<proteinExistence type="predicted"/>